<dbReference type="VEuPathDB" id="FungiDB:BD410DRAFT_897083"/>
<keyword evidence="2" id="KW-0812">Transmembrane</keyword>
<protein>
    <recommendedName>
        <fullName evidence="3">Smr domain-containing protein</fullName>
    </recommendedName>
</protein>
<evidence type="ECO:0000256" key="2">
    <source>
        <dbReference type="SAM" id="Phobius"/>
    </source>
</evidence>
<dbReference type="Gene3D" id="3.30.1370.110">
    <property type="match status" value="1"/>
</dbReference>
<feature type="transmembrane region" description="Helical" evidence="2">
    <location>
        <begin position="12"/>
        <end position="29"/>
    </location>
</feature>
<dbReference type="PROSITE" id="PS50828">
    <property type="entry name" value="SMR"/>
    <property type="match status" value="1"/>
</dbReference>
<gene>
    <name evidence="4" type="ORF">BD410DRAFT_897083</name>
</gene>
<dbReference type="InterPro" id="IPR013899">
    <property type="entry name" value="DUF1771"/>
</dbReference>
<feature type="region of interest" description="Disordered" evidence="1">
    <location>
        <begin position="68"/>
        <end position="102"/>
    </location>
</feature>
<proteinExistence type="predicted"/>
<evidence type="ECO:0000259" key="3">
    <source>
        <dbReference type="PROSITE" id="PS50828"/>
    </source>
</evidence>
<evidence type="ECO:0000256" key="1">
    <source>
        <dbReference type="SAM" id="MobiDB-lite"/>
    </source>
</evidence>
<dbReference type="InterPro" id="IPR053020">
    <property type="entry name" value="Smr_domain_protein"/>
</dbReference>
<dbReference type="PANTHER" id="PTHR47417:SF1">
    <property type="entry name" value="SMR DOMAIN-CONTAINING PROTEIN YPL199C"/>
    <property type="match status" value="1"/>
</dbReference>
<dbReference type="EMBL" id="ML170168">
    <property type="protein sequence ID" value="TDL23903.1"/>
    <property type="molecule type" value="Genomic_DNA"/>
</dbReference>
<dbReference type="InterPro" id="IPR036063">
    <property type="entry name" value="Smr_dom_sf"/>
</dbReference>
<sequence>MDNVAETRTQWIFGLLFIALVSPILYECFTRYEPRREPDLESQSSIPQQAPVDSGMGAVVGTIVGASRAARGGSRDGHTSEHGKTANRQQRLEEAANRQQQMQDYYRSRRLEAEAEQRAEAVAEARRLEFEVAERKRLRDAEILRNEPRVKAEAEAAELRRTEFLRAQADKQRRATEEYNRILNEARLAETKRYAEMEERRLEVAPSTSSISYSKIAKGDHDTYKDGKAPHPGATASQRHIYSVDAYHRHETGVPRAWINSEDSYKHQEANDYDLAEERDSDGAGSVDAYYGHQPGSSRAWINSEDSYEHRMTNDYDVAEEWNSDEADLDVAGTANDHGLSEEWDSDEAEIDVTETAAIAVGSEWRKKASENARLRDEYNAKADSAFTAGFKSQGKMFKDRANNYGGLMEQHNSRAATEIFAHHNLSYNPRAASTLNKCDLHGLYVKEAERYTTDHVRACQQAGLSKTIIITGRGNGSRDGDAKLKPAVAEILKRRAELEVYVGVPNDGCITIKFGKTAA</sequence>
<feature type="domain" description="Smr" evidence="3">
    <location>
        <begin position="439"/>
        <end position="516"/>
    </location>
</feature>
<dbReference type="OrthoDB" id="3231855at2759"/>
<keyword evidence="2" id="KW-0472">Membrane</keyword>
<dbReference type="SUPFAM" id="SSF160443">
    <property type="entry name" value="SMR domain-like"/>
    <property type="match status" value="1"/>
</dbReference>
<dbReference type="STRING" id="50990.A0A4Y7Q8C1"/>
<dbReference type="PANTHER" id="PTHR47417">
    <property type="entry name" value="SMR DOMAIN-CONTAINING PROTEIN YPL199C"/>
    <property type="match status" value="1"/>
</dbReference>
<dbReference type="AlphaFoldDB" id="A0A4Y7Q8C1"/>
<dbReference type="SMART" id="SM00463">
    <property type="entry name" value="SMR"/>
    <property type="match status" value="1"/>
</dbReference>
<accession>A0A4Y7Q8C1</accession>
<keyword evidence="2" id="KW-1133">Transmembrane helix</keyword>
<dbReference type="Pfam" id="PF08590">
    <property type="entry name" value="DUF1771"/>
    <property type="match status" value="1"/>
</dbReference>
<keyword evidence="5" id="KW-1185">Reference proteome</keyword>
<reference evidence="4 5" key="1">
    <citation type="submission" date="2018-06" db="EMBL/GenBank/DDBJ databases">
        <title>A transcriptomic atlas of mushroom development highlights an independent origin of complex multicellularity.</title>
        <authorList>
            <consortium name="DOE Joint Genome Institute"/>
            <person name="Krizsan K."/>
            <person name="Almasi E."/>
            <person name="Merenyi Z."/>
            <person name="Sahu N."/>
            <person name="Viragh M."/>
            <person name="Koszo T."/>
            <person name="Mondo S."/>
            <person name="Kiss B."/>
            <person name="Balint B."/>
            <person name="Kues U."/>
            <person name="Barry K."/>
            <person name="Hegedus J.C."/>
            <person name="Henrissat B."/>
            <person name="Johnson J."/>
            <person name="Lipzen A."/>
            <person name="Ohm R."/>
            <person name="Nagy I."/>
            <person name="Pangilinan J."/>
            <person name="Yan J."/>
            <person name="Xiong Y."/>
            <person name="Grigoriev I.V."/>
            <person name="Hibbett D.S."/>
            <person name="Nagy L.G."/>
        </authorList>
    </citation>
    <scope>NUCLEOTIDE SEQUENCE [LARGE SCALE GENOMIC DNA]</scope>
    <source>
        <strain evidence="4 5">SZMC22713</strain>
    </source>
</reference>
<evidence type="ECO:0000313" key="4">
    <source>
        <dbReference type="EMBL" id="TDL23903.1"/>
    </source>
</evidence>
<dbReference type="Pfam" id="PF01713">
    <property type="entry name" value="Smr"/>
    <property type="match status" value="1"/>
</dbReference>
<name>A0A4Y7Q8C1_9AGAM</name>
<organism evidence="4 5">
    <name type="scientific">Rickenella mellea</name>
    <dbReference type="NCBI Taxonomy" id="50990"/>
    <lineage>
        <taxon>Eukaryota</taxon>
        <taxon>Fungi</taxon>
        <taxon>Dikarya</taxon>
        <taxon>Basidiomycota</taxon>
        <taxon>Agaricomycotina</taxon>
        <taxon>Agaricomycetes</taxon>
        <taxon>Hymenochaetales</taxon>
        <taxon>Rickenellaceae</taxon>
        <taxon>Rickenella</taxon>
    </lineage>
</organism>
<dbReference type="Proteomes" id="UP000294933">
    <property type="component" value="Unassembled WGS sequence"/>
</dbReference>
<evidence type="ECO:0000313" key="5">
    <source>
        <dbReference type="Proteomes" id="UP000294933"/>
    </source>
</evidence>
<feature type="compositionally biased region" description="Basic and acidic residues" evidence="1">
    <location>
        <begin position="73"/>
        <end position="96"/>
    </location>
</feature>
<dbReference type="InterPro" id="IPR002625">
    <property type="entry name" value="Smr_dom"/>
</dbReference>